<feature type="signal peptide" evidence="1">
    <location>
        <begin position="1"/>
        <end position="17"/>
    </location>
</feature>
<sequence length="256" mass="30281">MIARLFVYFIHVIITVTNVINNDEEYLNKHIPFCIIVMQPHTIINQTLYSYCKEQYEFNIQSMFINLTIWPSGFIYARNPYQKFDDYYTKILSIQECTIELRASIGDHIRFIFYPISNIRDDYDQDYFISIPRAPCLKIRDHHETTTFDCPMMFDKSKSASLNHQSDDYLSNSNIIYLEFIQPPTFTSDYDDSFHQFKLFFTTFTPKIHVGLNDGLFVCPMEHLIDCGDSYCVHANARCNGIDECRSEIHIYVFFL</sequence>
<reference evidence="2" key="1">
    <citation type="submission" date="2021-02" db="EMBL/GenBank/DDBJ databases">
        <authorList>
            <person name="Nowell W R."/>
        </authorList>
    </citation>
    <scope>NUCLEOTIDE SEQUENCE</scope>
</reference>
<evidence type="ECO:0000313" key="4">
    <source>
        <dbReference type="Proteomes" id="UP000663889"/>
    </source>
</evidence>
<evidence type="ECO:0000256" key="1">
    <source>
        <dbReference type="SAM" id="SignalP"/>
    </source>
</evidence>
<feature type="chain" id="PRO_5036410391" evidence="1">
    <location>
        <begin position="18"/>
        <end position="256"/>
    </location>
</feature>
<organism evidence="2 4">
    <name type="scientific">Rotaria sordida</name>
    <dbReference type="NCBI Taxonomy" id="392033"/>
    <lineage>
        <taxon>Eukaryota</taxon>
        <taxon>Metazoa</taxon>
        <taxon>Spiralia</taxon>
        <taxon>Gnathifera</taxon>
        <taxon>Rotifera</taxon>
        <taxon>Eurotatoria</taxon>
        <taxon>Bdelloidea</taxon>
        <taxon>Philodinida</taxon>
        <taxon>Philodinidae</taxon>
        <taxon>Rotaria</taxon>
    </lineage>
</organism>
<dbReference type="EMBL" id="CAJNOO010001869">
    <property type="protein sequence ID" value="CAF1208957.1"/>
    <property type="molecule type" value="Genomic_DNA"/>
</dbReference>
<dbReference type="OrthoDB" id="9971251at2759"/>
<evidence type="ECO:0000313" key="2">
    <source>
        <dbReference type="EMBL" id="CAF1053115.1"/>
    </source>
</evidence>
<dbReference type="Proteomes" id="UP000663882">
    <property type="component" value="Unassembled WGS sequence"/>
</dbReference>
<keyword evidence="1" id="KW-0732">Signal</keyword>
<evidence type="ECO:0000313" key="3">
    <source>
        <dbReference type="EMBL" id="CAF1208957.1"/>
    </source>
</evidence>
<protein>
    <submittedName>
        <fullName evidence="2">Uncharacterized protein</fullName>
    </submittedName>
</protein>
<comment type="caution">
    <text evidence="2">The sequence shown here is derived from an EMBL/GenBank/DDBJ whole genome shotgun (WGS) entry which is preliminary data.</text>
</comment>
<proteinExistence type="predicted"/>
<dbReference type="AlphaFoldDB" id="A0A814KRB6"/>
<name>A0A814KRB6_9BILA</name>
<accession>A0A814KRB6</accession>
<dbReference type="EMBL" id="CAJNOU010000636">
    <property type="protein sequence ID" value="CAF1053115.1"/>
    <property type="molecule type" value="Genomic_DNA"/>
</dbReference>
<dbReference type="Proteomes" id="UP000663889">
    <property type="component" value="Unassembled WGS sequence"/>
</dbReference>
<gene>
    <name evidence="3" type="ORF">RFH988_LOCUS25019</name>
    <name evidence="2" type="ORF">SEV965_LOCUS13445</name>
</gene>